<sequence>MDIGVPGLDELNETKGGSWSGGGGSCTRELLDTESSPTSTVQKPQSTKLNQGPRRKRRVRSAETSSTGLQRRKRAELASLREQAVELENVLARIKDGVAAFVQPSGDSEISQWHRNAVEQGRLRLQAERTNRRLKAILKNQAKVRQAISSVLQKPSTLYVSNLVHFFTERGNSNGLNLCLQGMDYLMRNEVSRIGTSLSRYSFSDAAITELEQIIERLCRTSRTLFDESSHSSCVNISMLGKYDEERHANVIEFETSTPLG</sequence>
<proteinExistence type="predicted"/>
<name>A0A9W6YBM2_9STRA</name>
<dbReference type="Proteomes" id="UP001165121">
    <property type="component" value="Unassembled WGS sequence"/>
</dbReference>
<feature type="compositionally biased region" description="Polar residues" evidence="1">
    <location>
        <begin position="33"/>
        <end position="50"/>
    </location>
</feature>
<accession>A0A9W6YBM2</accession>
<protein>
    <submittedName>
        <fullName evidence="2">Unnamed protein product</fullName>
    </submittedName>
</protein>
<keyword evidence="3" id="KW-1185">Reference proteome</keyword>
<comment type="caution">
    <text evidence="2">The sequence shown here is derived from an EMBL/GenBank/DDBJ whole genome shotgun (WGS) entry which is preliminary data.</text>
</comment>
<reference evidence="2" key="1">
    <citation type="submission" date="2023-04" db="EMBL/GenBank/DDBJ databases">
        <title>Phytophthora fragariaefolia NBRC 109709.</title>
        <authorList>
            <person name="Ichikawa N."/>
            <person name="Sato H."/>
            <person name="Tonouchi N."/>
        </authorList>
    </citation>
    <scope>NUCLEOTIDE SEQUENCE</scope>
    <source>
        <strain evidence="2">NBRC 109709</strain>
    </source>
</reference>
<evidence type="ECO:0000313" key="2">
    <source>
        <dbReference type="EMBL" id="GMF57590.1"/>
    </source>
</evidence>
<dbReference type="AlphaFoldDB" id="A0A9W6YBM2"/>
<dbReference type="OrthoDB" id="106834at2759"/>
<dbReference type="EMBL" id="BSXT01004373">
    <property type="protein sequence ID" value="GMF57590.1"/>
    <property type="molecule type" value="Genomic_DNA"/>
</dbReference>
<evidence type="ECO:0000256" key="1">
    <source>
        <dbReference type="SAM" id="MobiDB-lite"/>
    </source>
</evidence>
<gene>
    <name evidence="2" type="ORF">Pfra01_002460400</name>
</gene>
<organism evidence="2 3">
    <name type="scientific">Phytophthora fragariaefolia</name>
    <dbReference type="NCBI Taxonomy" id="1490495"/>
    <lineage>
        <taxon>Eukaryota</taxon>
        <taxon>Sar</taxon>
        <taxon>Stramenopiles</taxon>
        <taxon>Oomycota</taxon>
        <taxon>Peronosporomycetes</taxon>
        <taxon>Peronosporales</taxon>
        <taxon>Peronosporaceae</taxon>
        <taxon>Phytophthora</taxon>
    </lineage>
</organism>
<feature type="region of interest" description="Disordered" evidence="1">
    <location>
        <begin position="1"/>
        <end position="75"/>
    </location>
</feature>
<evidence type="ECO:0000313" key="3">
    <source>
        <dbReference type="Proteomes" id="UP001165121"/>
    </source>
</evidence>